<dbReference type="Gene3D" id="3.30.420.40">
    <property type="match status" value="1"/>
</dbReference>
<evidence type="ECO:0000313" key="1">
    <source>
        <dbReference type="EMBL" id="KTD88072.1"/>
    </source>
</evidence>
<gene>
    <name evidence="1" type="ORF">UQ64_08155</name>
</gene>
<dbReference type="AlphaFoldDB" id="A0A0W1B3C4"/>
<reference evidence="1 2" key="1">
    <citation type="journal article" date="2015" name="Int. Biodeterior. Biodegradation">
        <title>Physiological and genetic screening methods for the isolation of methyl tert-butyl ether-degrading bacteria for bioremediation purposes.</title>
        <authorList>
            <person name="Guisado I.M."/>
            <person name="Purswani J."/>
            <person name="Gonzalez Lopez J."/>
            <person name="Pozo C."/>
        </authorList>
    </citation>
    <scope>NUCLEOTIDE SEQUENCE [LARGE SCALE GENOMIC DNA]</scope>
    <source>
        <strain evidence="1 2">SH7</strain>
    </source>
</reference>
<organism evidence="1 2">
    <name type="scientific">Paenibacillus etheri</name>
    <dbReference type="NCBI Taxonomy" id="1306852"/>
    <lineage>
        <taxon>Bacteria</taxon>
        <taxon>Bacillati</taxon>
        <taxon>Bacillota</taxon>
        <taxon>Bacilli</taxon>
        <taxon>Bacillales</taxon>
        <taxon>Paenibacillaceae</taxon>
        <taxon>Paenibacillus</taxon>
    </lineage>
</organism>
<dbReference type="SUPFAM" id="SSF53067">
    <property type="entry name" value="Actin-like ATPase domain"/>
    <property type="match status" value="1"/>
</dbReference>
<proteinExistence type="predicted"/>
<dbReference type="EMBL" id="LCZJ02000016">
    <property type="protein sequence ID" value="KTD88072.1"/>
    <property type="molecule type" value="Genomic_DNA"/>
</dbReference>
<protein>
    <submittedName>
        <fullName evidence="1">Uncharacterized protein</fullName>
    </submittedName>
</protein>
<evidence type="ECO:0000313" key="2">
    <source>
        <dbReference type="Proteomes" id="UP000054709"/>
    </source>
</evidence>
<name>A0A0W1B3C4_9BACL</name>
<dbReference type="Proteomes" id="UP000054709">
    <property type="component" value="Unassembled WGS sequence"/>
</dbReference>
<sequence length="59" mass="6482">MAEAGETLLEGIRRTVAARTMPSMLNDVRIEAAYRGNFCGMIGAALQIWEYGGPITFFL</sequence>
<keyword evidence="2" id="KW-1185">Reference proteome</keyword>
<dbReference type="InterPro" id="IPR043129">
    <property type="entry name" value="ATPase_NBD"/>
</dbReference>
<accession>A0A0W1B3C4</accession>
<comment type="caution">
    <text evidence="1">The sequence shown here is derived from an EMBL/GenBank/DDBJ whole genome shotgun (WGS) entry which is preliminary data.</text>
</comment>